<evidence type="ECO:0000313" key="1">
    <source>
        <dbReference type="EMBL" id="TWT47695.1"/>
    </source>
</evidence>
<dbReference type="SUPFAM" id="SSF52425">
    <property type="entry name" value="Cryptochrome/photolyase, N-terminal domain"/>
    <property type="match status" value="1"/>
</dbReference>
<keyword evidence="2" id="KW-1185">Reference proteome</keyword>
<dbReference type="AlphaFoldDB" id="A0A5C5WCA8"/>
<comment type="caution">
    <text evidence="1">The sequence shown here is derived from an EMBL/GenBank/DDBJ whole genome shotgun (WGS) entry which is preliminary data.</text>
</comment>
<dbReference type="EMBL" id="SJPH01000002">
    <property type="protein sequence ID" value="TWT47695.1"/>
    <property type="molecule type" value="Genomic_DNA"/>
</dbReference>
<accession>A0A5C5WCA8</accession>
<sequence>MSAAVTWVHDEMLSATVLTPGQSAVFVYDEAWLRCEGMSLKRIVFMHECLCEMPGVEVRRGDVVHEVRAFAERHSAHVIETFASRDPRLQAQARELGAQLLEPEPFIDLPAGVDLKRFSRYWRRAEPLVFRKPSEPAEKL</sequence>
<dbReference type="Proteomes" id="UP000318995">
    <property type="component" value="Unassembled WGS sequence"/>
</dbReference>
<dbReference type="RefSeq" id="WP_146572483.1">
    <property type="nucleotide sequence ID" value="NZ_SJPH01000002.1"/>
</dbReference>
<dbReference type="InterPro" id="IPR036155">
    <property type="entry name" value="Crypto/Photolyase_N_sf"/>
</dbReference>
<name>A0A5C5WCA8_9BACT</name>
<dbReference type="OrthoDB" id="5616018at2"/>
<evidence type="ECO:0008006" key="3">
    <source>
        <dbReference type="Google" id="ProtNLM"/>
    </source>
</evidence>
<reference evidence="1 2" key="1">
    <citation type="submission" date="2019-02" db="EMBL/GenBank/DDBJ databases">
        <title>Deep-cultivation of Planctomycetes and their phenomic and genomic characterization uncovers novel biology.</title>
        <authorList>
            <person name="Wiegand S."/>
            <person name="Jogler M."/>
            <person name="Boedeker C."/>
            <person name="Pinto D."/>
            <person name="Vollmers J."/>
            <person name="Rivas-Marin E."/>
            <person name="Kohn T."/>
            <person name="Peeters S.H."/>
            <person name="Heuer A."/>
            <person name="Rast P."/>
            <person name="Oberbeckmann S."/>
            <person name="Bunk B."/>
            <person name="Jeske O."/>
            <person name="Meyerdierks A."/>
            <person name="Storesund J.E."/>
            <person name="Kallscheuer N."/>
            <person name="Luecker S."/>
            <person name="Lage O.M."/>
            <person name="Pohl T."/>
            <person name="Merkel B.J."/>
            <person name="Hornburger P."/>
            <person name="Mueller R.-W."/>
            <person name="Bruemmer F."/>
            <person name="Labrenz M."/>
            <person name="Spormann A.M."/>
            <person name="Op Den Camp H."/>
            <person name="Overmann J."/>
            <person name="Amann R."/>
            <person name="Jetten M.S.M."/>
            <person name="Mascher T."/>
            <person name="Medema M.H."/>
            <person name="Devos D.P."/>
            <person name="Kaster A.-K."/>
            <person name="Ovreas L."/>
            <person name="Rohde M."/>
            <person name="Galperin M.Y."/>
            <person name="Jogler C."/>
        </authorList>
    </citation>
    <scope>NUCLEOTIDE SEQUENCE [LARGE SCALE GENOMIC DNA]</scope>
    <source>
        <strain evidence="1 2">Pla111</strain>
    </source>
</reference>
<proteinExistence type="predicted"/>
<organism evidence="1 2">
    <name type="scientific">Botrimarina hoheduenensis</name>
    <dbReference type="NCBI Taxonomy" id="2528000"/>
    <lineage>
        <taxon>Bacteria</taxon>
        <taxon>Pseudomonadati</taxon>
        <taxon>Planctomycetota</taxon>
        <taxon>Planctomycetia</taxon>
        <taxon>Pirellulales</taxon>
        <taxon>Lacipirellulaceae</taxon>
        <taxon>Botrimarina</taxon>
    </lineage>
</organism>
<evidence type="ECO:0000313" key="2">
    <source>
        <dbReference type="Proteomes" id="UP000318995"/>
    </source>
</evidence>
<protein>
    <recommendedName>
        <fullName evidence="3">Photolyase/cryptochrome alpha/beta domain-containing protein</fullName>
    </recommendedName>
</protein>
<gene>
    <name evidence="1" type="ORF">Pla111_13150</name>
</gene>